<dbReference type="Proteomes" id="UP000078090">
    <property type="component" value="Unassembled WGS sequence"/>
</dbReference>
<dbReference type="OrthoDB" id="8896299at2"/>
<reference evidence="2 3" key="1">
    <citation type="submission" date="2016-03" db="EMBL/GenBank/DDBJ databases">
        <authorList>
            <person name="Ploux O."/>
        </authorList>
    </citation>
    <scope>NUCLEOTIDE SEQUENCE [LARGE SCALE GENOMIC DNA]</scope>
    <source>
        <strain evidence="2 3">R-45363</strain>
    </source>
</reference>
<dbReference type="RefSeq" id="WP_064010115.1">
    <property type="nucleotide sequence ID" value="NZ_LUUG01000105.1"/>
</dbReference>
<protein>
    <submittedName>
        <fullName evidence="2">Uncharacterized protein</fullName>
    </submittedName>
</protein>
<keyword evidence="1" id="KW-0472">Membrane</keyword>
<proteinExistence type="predicted"/>
<dbReference type="AlphaFoldDB" id="A0A177M1G8"/>
<accession>A0A177M1G8</accession>
<organism evidence="2 3">
    <name type="scientific">Methylomonas methanica</name>
    <dbReference type="NCBI Taxonomy" id="421"/>
    <lineage>
        <taxon>Bacteria</taxon>
        <taxon>Pseudomonadati</taxon>
        <taxon>Pseudomonadota</taxon>
        <taxon>Gammaproteobacteria</taxon>
        <taxon>Methylococcales</taxon>
        <taxon>Methylococcaceae</taxon>
        <taxon>Methylomonas</taxon>
    </lineage>
</organism>
<gene>
    <name evidence="2" type="ORF">A1332_04155</name>
</gene>
<evidence type="ECO:0000256" key="1">
    <source>
        <dbReference type="SAM" id="Phobius"/>
    </source>
</evidence>
<evidence type="ECO:0000313" key="2">
    <source>
        <dbReference type="EMBL" id="OAH99092.1"/>
    </source>
</evidence>
<dbReference type="EMBL" id="LUUG01000105">
    <property type="protein sequence ID" value="OAH99092.1"/>
    <property type="molecule type" value="Genomic_DNA"/>
</dbReference>
<keyword evidence="1" id="KW-1133">Transmembrane helix</keyword>
<evidence type="ECO:0000313" key="3">
    <source>
        <dbReference type="Proteomes" id="UP000078090"/>
    </source>
</evidence>
<name>A0A177M1G8_METMH</name>
<comment type="caution">
    <text evidence="2">The sequence shown here is derived from an EMBL/GenBank/DDBJ whole genome shotgun (WGS) entry which is preliminary data.</text>
</comment>
<keyword evidence="1" id="KW-0812">Transmembrane</keyword>
<feature type="transmembrane region" description="Helical" evidence="1">
    <location>
        <begin position="13"/>
        <end position="34"/>
    </location>
</feature>
<sequence length="175" mass="20088">MDLPWESLEIAKLGVSLVTPVLVLILGIIINNSIKTSERATALRSEIYKTVGGDLNDIYSYLAFVGCWKEMTPVEIIAKKRAVDKAMYTYKPFFSSELFHTYETFMEEAFAPYGGSGKDARIRSDISTNDGDRQSHSKEWQVEWVDRFTKERNKLAQDQAYNRFLEQLARDLSLK</sequence>